<evidence type="ECO:0000313" key="5">
    <source>
        <dbReference type="WBParaSite" id="Pan_g2998.t1"/>
    </source>
</evidence>
<feature type="compositionally biased region" description="Basic and acidic residues" evidence="1">
    <location>
        <begin position="8"/>
        <end position="20"/>
    </location>
</feature>
<reference evidence="5" key="2">
    <citation type="submission" date="2020-10" db="UniProtKB">
        <authorList>
            <consortium name="WormBaseParasite"/>
        </authorList>
    </citation>
    <scope>IDENTIFICATION</scope>
</reference>
<dbReference type="AlphaFoldDB" id="A0A7E4VVQ8"/>
<evidence type="ECO:0000256" key="2">
    <source>
        <dbReference type="SAM" id="Phobius"/>
    </source>
</evidence>
<keyword evidence="2" id="KW-0812">Transmembrane</keyword>
<dbReference type="GO" id="GO:0006506">
    <property type="term" value="P:GPI anchor biosynthetic process"/>
    <property type="evidence" value="ECO:0007669"/>
    <property type="project" value="TreeGrafter"/>
</dbReference>
<dbReference type="InterPro" id="IPR039545">
    <property type="entry name" value="PGAP2"/>
</dbReference>
<dbReference type="Proteomes" id="UP000492821">
    <property type="component" value="Unassembled WGS sequence"/>
</dbReference>
<feature type="domain" description="CWH43-like N-terminal" evidence="3">
    <location>
        <begin position="82"/>
        <end position="289"/>
    </location>
</feature>
<evidence type="ECO:0000256" key="1">
    <source>
        <dbReference type="SAM" id="MobiDB-lite"/>
    </source>
</evidence>
<dbReference type="PANTHER" id="PTHR12892:SF8">
    <property type="entry name" value="PROTEIN CBG16685"/>
    <property type="match status" value="1"/>
</dbReference>
<feature type="transmembrane region" description="Helical" evidence="2">
    <location>
        <begin position="225"/>
        <end position="246"/>
    </location>
</feature>
<keyword evidence="2" id="KW-1133">Transmembrane helix</keyword>
<dbReference type="GO" id="GO:0005789">
    <property type="term" value="C:endoplasmic reticulum membrane"/>
    <property type="evidence" value="ECO:0007669"/>
    <property type="project" value="TreeGrafter"/>
</dbReference>
<evidence type="ECO:0000259" key="3">
    <source>
        <dbReference type="Pfam" id="PF10277"/>
    </source>
</evidence>
<feature type="transmembrane region" description="Helical" evidence="2">
    <location>
        <begin position="194"/>
        <end position="213"/>
    </location>
</feature>
<protein>
    <submittedName>
        <fullName evidence="5">Transmembrane protein</fullName>
    </submittedName>
</protein>
<organism evidence="4 5">
    <name type="scientific">Panagrellus redivivus</name>
    <name type="common">Microworm</name>
    <dbReference type="NCBI Taxonomy" id="6233"/>
    <lineage>
        <taxon>Eukaryota</taxon>
        <taxon>Metazoa</taxon>
        <taxon>Ecdysozoa</taxon>
        <taxon>Nematoda</taxon>
        <taxon>Chromadorea</taxon>
        <taxon>Rhabditida</taxon>
        <taxon>Tylenchina</taxon>
        <taxon>Panagrolaimomorpha</taxon>
        <taxon>Panagrolaimoidea</taxon>
        <taxon>Panagrolaimidae</taxon>
        <taxon>Panagrellus</taxon>
    </lineage>
</organism>
<feature type="region of interest" description="Disordered" evidence="1">
    <location>
        <begin position="1"/>
        <end position="20"/>
    </location>
</feature>
<dbReference type="Pfam" id="PF10277">
    <property type="entry name" value="Frag1"/>
    <property type="match status" value="1"/>
</dbReference>
<feature type="transmembrane region" description="Helical" evidence="2">
    <location>
        <begin position="45"/>
        <end position="66"/>
    </location>
</feature>
<dbReference type="GO" id="GO:0000139">
    <property type="term" value="C:Golgi membrane"/>
    <property type="evidence" value="ECO:0007669"/>
    <property type="project" value="InterPro"/>
</dbReference>
<keyword evidence="4" id="KW-1185">Reference proteome</keyword>
<reference evidence="4" key="1">
    <citation type="journal article" date="2013" name="Genetics">
        <title>The draft genome and transcriptome of Panagrellus redivivus are shaped by the harsh demands of a free-living lifestyle.</title>
        <authorList>
            <person name="Srinivasan J."/>
            <person name="Dillman A.R."/>
            <person name="Macchietto M.G."/>
            <person name="Heikkinen L."/>
            <person name="Lakso M."/>
            <person name="Fracchia K.M."/>
            <person name="Antoshechkin I."/>
            <person name="Mortazavi A."/>
            <person name="Wong G."/>
            <person name="Sternberg P.W."/>
        </authorList>
    </citation>
    <scope>NUCLEOTIDE SEQUENCE [LARGE SCALE GENOMIC DNA]</scope>
    <source>
        <strain evidence="4">MT8872</strain>
    </source>
</reference>
<name>A0A7E4VVQ8_PANRE</name>
<sequence length="336" mass="38729">MSSDVAEDGQRRRVKEPTDREEERALKNGLIEDDNEDIAYLNFSLLWPIGILSALSVGFFALALITQESIEHITEMRPALNQFWLAYGKAFALCTDHFKYKDEYFPSILRQIEIKVLTNVFFRVAVCVPMAARIFVAILVRNNQRSENENSVNQLFKIVNEAAVYVAAIEILSQGMFAIVTIRLDFNYIYRHSFTIFAITSSMYMLMRTILLFPNANQESEPIDTIATLLKAICAIVYCWTISQFYPTHMNFIVAPPCHGYVPKGQAILEYIMVAAYLIFHLSSLVDIRFIRFICYPRTCSGECEPLKPENFSKNGKYEFCRSYELRQRQVMGIED</sequence>
<proteinExistence type="predicted"/>
<accession>A0A7E4VVQ8</accession>
<feature type="transmembrane region" description="Helical" evidence="2">
    <location>
        <begin position="267"/>
        <end position="286"/>
    </location>
</feature>
<feature type="transmembrane region" description="Helical" evidence="2">
    <location>
        <begin position="162"/>
        <end position="182"/>
    </location>
</feature>
<dbReference type="WBParaSite" id="Pan_g2998.t1">
    <property type="protein sequence ID" value="Pan_g2998.t1"/>
    <property type="gene ID" value="Pan_g2998"/>
</dbReference>
<keyword evidence="2" id="KW-0472">Membrane</keyword>
<dbReference type="PANTHER" id="PTHR12892">
    <property type="entry name" value="FGF RECEPTOR ACTIVATING PROTEIN 1"/>
    <property type="match status" value="1"/>
</dbReference>
<evidence type="ECO:0000313" key="4">
    <source>
        <dbReference type="Proteomes" id="UP000492821"/>
    </source>
</evidence>
<dbReference type="InterPro" id="IPR019402">
    <property type="entry name" value="CWH43_N"/>
</dbReference>